<dbReference type="OrthoDB" id="9764953at2"/>
<evidence type="ECO:0000313" key="4">
    <source>
        <dbReference type="Proteomes" id="UP000005707"/>
    </source>
</evidence>
<dbReference type="Gene3D" id="3.40.50.1820">
    <property type="entry name" value="alpha/beta hydrolase"/>
    <property type="match status" value="1"/>
</dbReference>
<dbReference type="SUPFAM" id="SSF53474">
    <property type="entry name" value="alpha/beta-Hydrolases"/>
    <property type="match status" value="1"/>
</dbReference>
<keyword evidence="4" id="KW-1185">Reference proteome</keyword>
<comment type="caution">
    <text evidence="3">The sequence shown here is derived from an EMBL/GenBank/DDBJ whole genome shotgun (WGS) entry which is preliminary data.</text>
</comment>
<proteinExistence type="predicted"/>
<dbReference type="PANTHER" id="PTHR43037:SF1">
    <property type="entry name" value="BLL1128 PROTEIN"/>
    <property type="match status" value="1"/>
</dbReference>
<evidence type="ECO:0000256" key="1">
    <source>
        <dbReference type="ARBA" id="ARBA00022729"/>
    </source>
</evidence>
<dbReference type="AlphaFoldDB" id="F7PUE8"/>
<accession>F7PUE8</accession>
<dbReference type="InterPro" id="IPR050955">
    <property type="entry name" value="Plant_Biomass_Hydrol_Est"/>
</dbReference>
<reference evidence="3 4" key="2">
    <citation type="journal article" date="2013" name="PLoS ONE">
        <title>INDIGO - INtegrated Data Warehouse of MIcrobial GenOmes with Examples from the Red Sea Extremophiles.</title>
        <authorList>
            <person name="Alam I."/>
            <person name="Antunes A."/>
            <person name="Kamau A.A."/>
            <person name="Ba Alawi W."/>
            <person name="Kalkatawi M."/>
            <person name="Stingl U."/>
            <person name="Bajic V.B."/>
        </authorList>
    </citation>
    <scope>NUCLEOTIDE SEQUENCE [LARGE SCALE GENOMIC DNA]</scope>
    <source>
        <strain evidence="3 4">SSD-17B</strain>
    </source>
</reference>
<name>F7PUE8_9MOLU</name>
<dbReference type="EMBL" id="AFNU02000008">
    <property type="protein sequence ID" value="ERJ11779.1"/>
    <property type="molecule type" value="Genomic_DNA"/>
</dbReference>
<protein>
    <submittedName>
        <fullName evidence="3">Phospholipase-Carboxylesterase protein</fullName>
    </submittedName>
</protein>
<dbReference type="Pfam" id="PF02230">
    <property type="entry name" value="Abhydrolase_2"/>
    <property type="match status" value="1"/>
</dbReference>
<feature type="domain" description="Phospholipase/carboxylesterase/thioesterase" evidence="2">
    <location>
        <begin position="470"/>
        <end position="583"/>
    </location>
</feature>
<gene>
    <name evidence="3" type="ORF">HLPCO_002262</name>
</gene>
<keyword evidence="1" id="KW-0732">Signal</keyword>
<evidence type="ECO:0000313" key="3">
    <source>
        <dbReference type="EMBL" id="ERJ11779.1"/>
    </source>
</evidence>
<evidence type="ECO:0000259" key="2">
    <source>
        <dbReference type="Pfam" id="PF02230"/>
    </source>
</evidence>
<dbReference type="RefSeq" id="WP_008825352.1">
    <property type="nucleotide sequence ID" value="NZ_AFNU02000008.1"/>
</dbReference>
<dbReference type="InParanoid" id="F7PUE8"/>
<reference evidence="3 4" key="1">
    <citation type="journal article" date="2011" name="J. Bacteriol.">
        <title>Genome sequence of Haloplasma contractile, an unusual contractile bacterium from a deep-sea anoxic brine lake.</title>
        <authorList>
            <person name="Antunes A."/>
            <person name="Alam I."/>
            <person name="El Dorry H."/>
            <person name="Siam R."/>
            <person name="Robertson A."/>
            <person name="Bajic V.B."/>
            <person name="Stingl U."/>
        </authorList>
    </citation>
    <scope>NUCLEOTIDE SEQUENCE [LARGE SCALE GENOMIC DNA]</scope>
    <source>
        <strain evidence="3 4">SSD-17B</strain>
    </source>
</reference>
<organism evidence="3 4">
    <name type="scientific">Haloplasma contractile SSD-17B</name>
    <dbReference type="NCBI Taxonomy" id="1033810"/>
    <lineage>
        <taxon>Bacteria</taxon>
        <taxon>Bacillati</taxon>
        <taxon>Mycoplasmatota</taxon>
        <taxon>Mollicutes</taxon>
        <taxon>Haloplasmatales</taxon>
        <taxon>Haloplasmataceae</taxon>
        <taxon>Haloplasma</taxon>
    </lineage>
</organism>
<sequence length="599" mass="69565">MSHIFYYLNDATTHSVEADLSTVFKQFEKSKLHEFSIDDQTTSNSIETVVCYSEQHLYIFLSSKQSSLENRDRAYQNGDGFHFVLANPEVANENMTTDEFHVIGISPLADNWRKHFIWYQNVDHKGTPLLDTEVKHEVTDEHIYFMVKIPWHEITPLKPFLYKEYGFNISYVEAVPKGKNIYMFVNDNKIQSEQSLRAFKQYQFETPTSGCKIEYSVSLKKHVSIDQELPLTFAFNSPKQTQLHVTVSTDQNKKISYTTELNKGLNQLEIKLEPSFLIEGMNTITLSVSDQDGFDQTETCSVFKYNNSVFTQLKETINELNDLSTTSFMKESIYSLRLYHQTIFKRYKTLRDYESFKPIHNEITHIKNKLERVKSGYHLFTPSLNRLGFMSDLDRTLQPYTLYIPTHINNEKLKLIVYLHGSGSDDTSLKNATQLLRFAEEEHYIVLAPYARGTSHFYCTEESYLDVIEITKKISSLYKIDDITLCGFSMGGYGVYHVYNQAPSLYNRLISISGHCSIGRYFGGIDYNQEEHIHTLSDIPILIFHGTEDRNCKFRDVKPFFDQLQSINPNCQVHITEGLGHSGLTDNWYQNLSDWMHKL</sequence>
<dbReference type="SUPFAM" id="SSF49344">
    <property type="entry name" value="CBD9-like"/>
    <property type="match status" value="1"/>
</dbReference>
<dbReference type="eggNOG" id="COG1506">
    <property type="taxonomic scope" value="Bacteria"/>
</dbReference>
<dbReference type="InterPro" id="IPR003140">
    <property type="entry name" value="PLipase/COase/thioEstase"/>
</dbReference>
<dbReference type="InterPro" id="IPR029058">
    <property type="entry name" value="AB_hydrolase_fold"/>
</dbReference>
<dbReference type="PANTHER" id="PTHR43037">
    <property type="entry name" value="UNNAMED PRODUCT-RELATED"/>
    <property type="match status" value="1"/>
</dbReference>
<dbReference type="Gene3D" id="2.60.40.1190">
    <property type="match status" value="1"/>
</dbReference>
<dbReference type="STRING" id="1033810.HLPCO_002262"/>
<dbReference type="Proteomes" id="UP000005707">
    <property type="component" value="Unassembled WGS sequence"/>
</dbReference>
<dbReference type="GO" id="GO:0016787">
    <property type="term" value="F:hydrolase activity"/>
    <property type="evidence" value="ECO:0007669"/>
    <property type="project" value="InterPro"/>
</dbReference>